<evidence type="ECO:0000256" key="2">
    <source>
        <dbReference type="ARBA" id="ARBA00022801"/>
    </source>
</evidence>
<dbReference type="InterPro" id="IPR029055">
    <property type="entry name" value="Ntn_hydrolases_N"/>
</dbReference>
<proteinExistence type="inferred from homology"/>
<name>A0ABP7XAY1_9ACTN</name>
<keyword evidence="5" id="KW-1185">Reference proteome</keyword>
<dbReference type="PIRSF" id="PIRSF001227">
    <property type="entry name" value="Pen_acylase"/>
    <property type="match status" value="1"/>
</dbReference>
<comment type="caution">
    <text evidence="4">The sequence shown here is derived from an EMBL/GenBank/DDBJ whole genome shotgun (WGS) entry which is preliminary data.</text>
</comment>
<dbReference type="Proteomes" id="UP001501495">
    <property type="component" value="Unassembled WGS sequence"/>
</dbReference>
<dbReference type="PANTHER" id="PTHR34218:SF4">
    <property type="entry name" value="ACYL-HOMOSERINE LACTONE ACYLASE QUIP"/>
    <property type="match status" value="1"/>
</dbReference>
<comment type="similarity">
    <text evidence="1">Belongs to the peptidase S45 family.</text>
</comment>
<evidence type="ECO:0000313" key="5">
    <source>
        <dbReference type="Proteomes" id="UP001501495"/>
    </source>
</evidence>
<dbReference type="InterPro" id="IPR043147">
    <property type="entry name" value="Penicillin_amidase_A-knob"/>
</dbReference>
<evidence type="ECO:0000256" key="1">
    <source>
        <dbReference type="ARBA" id="ARBA00006586"/>
    </source>
</evidence>
<dbReference type="InterPro" id="IPR043146">
    <property type="entry name" value="Penicillin_amidase_N_B-knob"/>
</dbReference>
<keyword evidence="2" id="KW-0378">Hydrolase</keyword>
<dbReference type="SUPFAM" id="SSF56235">
    <property type="entry name" value="N-terminal nucleophile aminohydrolases (Ntn hydrolases)"/>
    <property type="match status" value="1"/>
</dbReference>
<evidence type="ECO:0000256" key="3">
    <source>
        <dbReference type="ARBA" id="ARBA00023145"/>
    </source>
</evidence>
<protein>
    <submittedName>
        <fullName evidence="4">Penicillin acylase family protein</fullName>
    </submittedName>
</protein>
<dbReference type="Pfam" id="PF01804">
    <property type="entry name" value="Penicil_amidase"/>
    <property type="match status" value="1"/>
</dbReference>
<sequence length="666" mass="71272">MSGEVRRDAHGVPHLRAPSVAALFALQGRVAAHDRAWQLEIERLRSVGRTAELLGPAGVAWDAFARRAQLDLLARRAFDVLDAETRAALTAYAGGVETGLREAACPELRALGPAPGRWHPWTPLGIFAVQHVLFGSFPSALFHARARRVLGPEADLFRTEGLAGGSNAFVLAGSRTRSGLPLIAGDPHRLLEDPGVYAQVRLQCIGPGDPFDAVGLTFPGVPGVQHFGHAGEVAWGVTNAMAAYQQAHEVSLRRRGEEVLVEGEPARVEHQRVTVRGATPVSIEVLDTARGPVVLGDSGRGAGVVLDSPAYLLGDLGFAALLPLLRSRRVDDVAQALRAWVEPVNNWLIADTAGDVRHLVAGRMPRRDSEGGIVGWVEPLPNREPGPDGVLVTANDRATPAFDVLTDDFAPPFRARRLGELLGPDRLLDAADAAAALADVTSASSRVLLDLVPADLRPPLTEGWDGAIDDSPGAAWYAALREEVVERLCAAPALAPLREPSPYGPIVEPWSHLPVRVAVSLHVILSAERPFGLDAAQLVAEAARAVRDGEHPPWPQRHRFHPLHALEQFGLPHEPRTPSTPLSGDTDTVRCTAWLPGSEVCVRASAARWVWDLADRDAGGWVVPLGAAGDPASPHAHDQHATWAAGGVLPLRTAWEDLRPDTLEHP</sequence>
<dbReference type="PANTHER" id="PTHR34218">
    <property type="entry name" value="PEPTIDASE S45 PENICILLIN AMIDASE"/>
    <property type="match status" value="1"/>
</dbReference>
<dbReference type="InterPro" id="IPR002692">
    <property type="entry name" value="S45"/>
</dbReference>
<keyword evidence="3" id="KW-0865">Zymogen</keyword>
<reference evidence="5" key="1">
    <citation type="journal article" date="2019" name="Int. J. Syst. Evol. Microbiol.">
        <title>The Global Catalogue of Microorganisms (GCM) 10K type strain sequencing project: providing services to taxonomists for standard genome sequencing and annotation.</title>
        <authorList>
            <consortium name="The Broad Institute Genomics Platform"/>
            <consortium name="The Broad Institute Genome Sequencing Center for Infectious Disease"/>
            <person name="Wu L."/>
            <person name="Ma J."/>
        </authorList>
    </citation>
    <scope>NUCLEOTIDE SEQUENCE [LARGE SCALE GENOMIC DNA]</scope>
    <source>
        <strain evidence="5">JCM 16703</strain>
    </source>
</reference>
<dbReference type="Gene3D" id="1.10.1400.10">
    <property type="match status" value="1"/>
</dbReference>
<dbReference type="EMBL" id="BAAAZH010000003">
    <property type="protein sequence ID" value="GAA4109864.1"/>
    <property type="molecule type" value="Genomic_DNA"/>
</dbReference>
<gene>
    <name evidence="4" type="ORF">GCM10022215_04620</name>
</gene>
<dbReference type="InterPro" id="IPR014395">
    <property type="entry name" value="Pen/GL7ACA/AHL_acylase"/>
</dbReference>
<dbReference type="Gene3D" id="1.10.439.10">
    <property type="entry name" value="Penicillin Amidohydrolase, domain 1"/>
    <property type="match status" value="1"/>
</dbReference>
<dbReference type="InterPro" id="IPR023343">
    <property type="entry name" value="Penicillin_amidase_dom1"/>
</dbReference>
<organism evidence="4 5">
    <name type="scientific">Nocardioides fonticola</name>
    <dbReference type="NCBI Taxonomy" id="450363"/>
    <lineage>
        <taxon>Bacteria</taxon>
        <taxon>Bacillati</taxon>
        <taxon>Actinomycetota</taxon>
        <taxon>Actinomycetes</taxon>
        <taxon>Propionibacteriales</taxon>
        <taxon>Nocardioidaceae</taxon>
        <taxon>Nocardioides</taxon>
    </lineage>
</organism>
<evidence type="ECO:0000313" key="4">
    <source>
        <dbReference type="EMBL" id="GAA4109864.1"/>
    </source>
</evidence>
<dbReference type="Gene3D" id="3.60.20.10">
    <property type="entry name" value="Glutamine Phosphoribosylpyrophosphate, subunit 1, domain 1"/>
    <property type="match status" value="1"/>
</dbReference>
<dbReference type="Gene3D" id="2.30.120.10">
    <property type="match status" value="1"/>
</dbReference>
<accession>A0ABP7XAY1</accession>